<keyword evidence="2" id="KW-1185">Reference proteome</keyword>
<organism evidence="1 2">
    <name type="scientific">Chitinophaga oryziterrae</name>
    <dbReference type="NCBI Taxonomy" id="1031224"/>
    <lineage>
        <taxon>Bacteria</taxon>
        <taxon>Pseudomonadati</taxon>
        <taxon>Bacteroidota</taxon>
        <taxon>Chitinophagia</taxon>
        <taxon>Chitinophagales</taxon>
        <taxon>Chitinophagaceae</taxon>
        <taxon>Chitinophaga</taxon>
    </lineage>
</organism>
<comment type="caution">
    <text evidence="1">The sequence shown here is derived from an EMBL/GenBank/DDBJ whole genome shotgun (WGS) entry which is preliminary data.</text>
</comment>
<proteinExistence type="predicted"/>
<dbReference type="RefSeq" id="WP_157300871.1">
    <property type="nucleotide sequence ID" value="NZ_BAAAZB010000005.1"/>
</dbReference>
<dbReference type="OrthoDB" id="959050at2"/>
<reference evidence="1 2" key="1">
    <citation type="submission" date="2019-12" db="EMBL/GenBank/DDBJ databases">
        <title>The draft genomic sequence of strain Chitinophaga oryziterrae JCM 16595.</title>
        <authorList>
            <person name="Zhang X."/>
        </authorList>
    </citation>
    <scope>NUCLEOTIDE SEQUENCE [LARGE SCALE GENOMIC DNA]</scope>
    <source>
        <strain evidence="1 2">JCM 16595</strain>
    </source>
</reference>
<accession>A0A6N8JBA5</accession>
<sequence length="92" mass="10732">MISEILILFLHWNSISNLKHSFRWIDISKQCTAAQVEQDFMHQPGLRVQVMRKSGGMWGQTTKTDHRTLQQLSEEAKPAEKSIFFYPEKPAE</sequence>
<evidence type="ECO:0000313" key="2">
    <source>
        <dbReference type="Proteomes" id="UP000468388"/>
    </source>
</evidence>
<evidence type="ECO:0000313" key="1">
    <source>
        <dbReference type="EMBL" id="MVT42244.1"/>
    </source>
</evidence>
<dbReference type="AlphaFoldDB" id="A0A6N8JBA5"/>
<name>A0A6N8JBA5_9BACT</name>
<dbReference type="EMBL" id="WRXO01000004">
    <property type="protein sequence ID" value="MVT42244.1"/>
    <property type="molecule type" value="Genomic_DNA"/>
</dbReference>
<protein>
    <submittedName>
        <fullName evidence="1">Uncharacterized protein</fullName>
    </submittedName>
</protein>
<gene>
    <name evidence="1" type="ORF">GO495_16760</name>
</gene>
<dbReference type="Proteomes" id="UP000468388">
    <property type="component" value="Unassembled WGS sequence"/>
</dbReference>